<dbReference type="Proteomes" id="UP000054466">
    <property type="component" value="Unassembled WGS sequence"/>
</dbReference>
<evidence type="ECO:0000313" key="3">
    <source>
        <dbReference type="Proteomes" id="UP000054466"/>
    </source>
</evidence>
<evidence type="ECO:0000256" key="1">
    <source>
        <dbReference type="SAM" id="SignalP"/>
    </source>
</evidence>
<dbReference type="RefSeq" id="XP_016247237.1">
    <property type="nucleotide sequence ID" value="XM_016393818.1"/>
</dbReference>
<dbReference type="AlphaFoldDB" id="A0A0D1ZGM4"/>
<accession>A0A0D1ZGM4</accession>
<protein>
    <recommendedName>
        <fullName evidence="4">Extracellular membrane protein CFEM domain-containing protein</fullName>
    </recommendedName>
</protein>
<proteinExistence type="predicted"/>
<dbReference type="GeneID" id="27345996"/>
<evidence type="ECO:0000313" key="2">
    <source>
        <dbReference type="EMBL" id="KIW27021.1"/>
    </source>
</evidence>
<gene>
    <name evidence="2" type="ORF">PV07_06802</name>
</gene>
<name>A0A0D1ZGM4_9EURO</name>
<dbReference type="EMBL" id="KN847043">
    <property type="protein sequence ID" value="KIW27021.1"/>
    <property type="molecule type" value="Genomic_DNA"/>
</dbReference>
<keyword evidence="1" id="KW-0732">Signal</keyword>
<evidence type="ECO:0008006" key="4">
    <source>
        <dbReference type="Google" id="ProtNLM"/>
    </source>
</evidence>
<dbReference type="VEuPathDB" id="FungiDB:PV07_06802"/>
<dbReference type="HOGENOM" id="CLU_906254_0_0_1"/>
<feature type="chain" id="PRO_5002237657" description="Extracellular membrane protein CFEM domain-containing protein" evidence="1">
    <location>
        <begin position="21"/>
        <end position="268"/>
    </location>
</feature>
<dbReference type="OrthoDB" id="4153189at2759"/>
<organism evidence="2 3">
    <name type="scientific">Cladophialophora immunda</name>
    <dbReference type="NCBI Taxonomy" id="569365"/>
    <lineage>
        <taxon>Eukaryota</taxon>
        <taxon>Fungi</taxon>
        <taxon>Dikarya</taxon>
        <taxon>Ascomycota</taxon>
        <taxon>Pezizomycotina</taxon>
        <taxon>Eurotiomycetes</taxon>
        <taxon>Chaetothyriomycetidae</taxon>
        <taxon>Chaetothyriales</taxon>
        <taxon>Herpotrichiellaceae</taxon>
        <taxon>Cladophialophora</taxon>
    </lineage>
</organism>
<reference evidence="2 3" key="1">
    <citation type="submission" date="2015-01" db="EMBL/GenBank/DDBJ databases">
        <title>The Genome Sequence of Cladophialophora immunda CBS83496.</title>
        <authorList>
            <consortium name="The Broad Institute Genomics Platform"/>
            <person name="Cuomo C."/>
            <person name="de Hoog S."/>
            <person name="Gorbushina A."/>
            <person name="Stielow B."/>
            <person name="Teixiera M."/>
            <person name="Abouelleil A."/>
            <person name="Chapman S.B."/>
            <person name="Priest M."/>
            <person name="Young S.K."/>
            <person name="Wortman J."/>
            <person name="Nusbaum C."/>
            <person name="Birren B."/>
        </authorList>
    </citation>
    <scope>NUCLEOTIDE SEQUENCE [LARGE SCALE GENOMIC DNA]</scope>
    <source>
        <strain evidence="2 3">CBS 83496</strain>
    </source>
</reference>
<sequence>MVFLLLSSVVLSGLAGSVAANVNVFHARQDAQTTTDLSYSALYTSCTNYAATCPPIVSSCVDNFCTSCASLGGSAFISCCSQTTAAECFSSLLLATTTTDDNTSPGAGTMSITGTASTATDSYSASCFRAFSMIESCAAATSGFTTLDDGDQASCLCYAGATYDPGPFDLLQSACVTYASTADPSGVSVYQAAAGLCTRVGDVRSATATISITEPPAPAPTTSIPVATHTLPSVTTSSATTSIPAASGAASRQNVPAGWLLLQVFWLF</sequence>
<feature type="signal peptide" evidence="1">
    <location>
        <begin position="1"/>
        <end position="20"/>
    </location>
</feature>
<keyword evidence="3" id="KW-1185">Reference proteome</keyword>